<sequence length="104" mass="11773">LSVNALELSRLWQASGFANSLLVDVARPDFRSQLPMQADAFRQYQTEVVEVLKSQLWTSWAPKSVEIFNRLPPVFINGDAEAYYRSVATLQGNQLRSLVSRSLD</sequence>
<reference evidence="1 2" key="1">
    <citation type="submission" date="2020-02" db="EMBL/GenBank/DDBJ databases">
        <title>Draft genome sequence of Haematococcus lacustris strain NIES-144.</title>
        <authorList>
            <person name="Morimoto D."/>
            <person name="Nakagawa S."/>
            <person name="Yoshida T."/>
            <person name="Sawayama S."/>
        </authorList>
    </citation>
    <scope>NUCLEOTIDE SEQUENCE [LARGE SCALE GENOMIC DNA]</scope>
    <source>
        <strain evidence="1 2">NIES-144</strain>
    </source>
</reference>
<dbReference type="Proteomes" id="UP000485058">
    <property type="component" value="Unassembled WGS sequence"/>
</dbReference>
<feature type="non-terminal residue" evidence="1">
    <location>
        <position position="104"/>
    </location>
</feature>
<name>A0A699YK03_HAELA</name>
<organism evidence="1 2">
    <name type="scientific">Haematococcus lacustris</name>
    <name type="common">Green alga</name>
    <name type="synonym">Haematococcus pluvialis</name>
    <dbReference type="NCBI Taxonomy" id="44745"/>
    <lineage>
        <taxon>Eukaryota</taxon>
        <taxon>Viridiplantae</taxon>
        <taxon>Chlorophyta</taxon>
        <taxon>core chlorophytes</taxon>
        <taxon>Chlorophyceae</taxon>
        <taxon>CS clade</taxon>
        <taxon>Chlamydomonadales</taxon>
        <taxon>Haematococcaceae</taxon>
        <taxon>Haematococcus</taxon>
    </lineage>
</organism>
<evidence type="ECO:0000313" key="1">
    <source>
        <dbReference type="EMBL" id="GFH10430.1"/>
    </source>
</evidence>
<evidence type="ECO:0000313" key="2">
    <source>
        <dbReference type="Proteomes" id="UP000485058"/>
    </source>
</evidence>
<gene>
    <name evidence="1" type="ORF">HaLaN_05740</name>
</gene>
<protein>
    <submittedName>
        <fullName evidence="1">Dynein heavy chain 7, axonemal</fullName>
    </submittedName>
</protein>
<dbReference type="AlphaFoldDB" id="A0A699YK03"/>
<comment type="caution">
    <text evidence="1">The sequence shown here is derived from an EMBL/GenBank/DDBJ whole genome shotgun (WGS) entry which is preliminary data.</text>
</comment>
<proteinExistence type="predicted"/>
<accession>A0A699YK03</accession>
<dbReference type="EMBL" id="BLLF01000314">
    <property type="protein sequence ID" value="GFH10430.1"/>
    <property type="molecule type" value="Genomic_DNA"/>
</dbReference>
<keyword evidence="2" id="KW-1185">Reference proteome</keyword>
<feature type="non-terminal residue" evidence="1">
    <location>
        <position position="1"/>
    </location>
</feature>